<evidence type="ECO:0000313" key="4">
    <source>
        <dbReference type="Proteomes" id="UP000800200"/>
    </source>
</evidence>
<dbReference type="PANTHER" id="PTHR33112">
    <property type="entry name" value="DOMAIN PROTEIN, PUTATIVE-RELATED"/>
    <property type="match status" value="1"/>
</dbReference>
<evidence type="ECO:0000313" key="3">
    <source>
        <dbReference type="EMBL" id="KAF2183407.1"/>
    </source>
</evidence>
<sequence>MPLPKSLRQPAKRKNSSSGSNPQLRRKPCRICHNLDPRGHSSSVYQMESSKKASTSLTLVLDGLSLQKNHSCRFCGVLTQALDAFFEGWRGKRGRFTVDLTEKRSIKVRIDDGASKSEIVEIYAGSASRSPWPTLGTAHPIPSNSGSDESFDFARRCIQDCLTNTKHTSCRTSLSSITPKRLLDVGRVTAPIRIIEMGTHPTPEELKYITLSHCWGTGPVLTATKENYYSLARNIPFEKLPSLFQDAIIITRQLGLRYIWIDSLCIIQDSIRDWETESAKMSAIYENSYITISATTSGDSQTHCLSDRRKPVKIDYRNTTGKEFALRARKILNHHPDAKEGTPARPTGPLTTRAWALQEHVLSTRILHYTETELLFECKTSYCCECQPSRKAYSTTPALIPKALGNGKKYGICDAWQHIVSQYSKRELTVPMDKLPAISGIASRIQEATKSDYLAGLWRENLTSDLLWSANPSSNARLEPSWALDAYRAPTFSWASLDRTITYYEPDDHERTLFKPNIEILETEMSLTGLNSLGTVSDGWIRLRGPALYALLTSSEKDGRPEYSLLIKGTSAIQISHDCLLIEDEVPARLGEVEKTVRRARAGEEIKEFKTRVLCLRVASYGDWLSGLVLGLSSRVTGAYERLGTFAAGIGETSRAGSREVKLV</sequence>
<dbReference type="Proteomes" id="UP000800200">
    <property type="component" value="Unassembled WGS sequence"/>
</dbReference>
<reference evidence="3" key="1">
    <citation type="journal article" date="2020" name="Stud. Mycol.">
        <title>101 Dothideomycetes genomes: a test case for predicting lifestyles and emergence of pathogens.</title>
        <authorList>
            <person name="Haridas S."/>
            <person name="Albert R."/>
            <person name="Binder M."/>
            <person name="Bloem J."/>
            <person name="Labutti K."/>
            <person name="Salamov A."/>
            <person name="Andreopoulos B."/>
            <person name="Baker S."/>
            <person name="Barry K."/>
            <person name="Bills G."/>
            <person name="Bluhm B."/>
            <person name="Cannon C."/>
            <person name="Castanera R."/>
            <person name="Culley D."/>
            <person name="Daum C."/>
            <person name="Ezra D."/>
            <person name="Gonzalez J."/>
            <person name="Henrissat B."/>
            <person name="Kuo A."/>
            <person name="Liang C."/>
            <person name="Lipzen A."/>
            <person name="Lutzoni F."/>
            <person name="Magnuson J."/>
            <person name="Mondo S."/>
            <person name="Nolan M."/>
            <person name="Ohm R."/>
            <person name="Pangilinan J."/>
            <person name="Park H.-J."/>
            <person name="Ramirez L."/>
            <person name="Alfaro M."/>
            <person name="Sun H."/>
            <person name="Tritt A."/>
            <person name="Yoshinaga Y."/>
            <person name="Zwiers L.-H."/>
            <person name="Turgeon B."/>
            <person name="Goodwin S."/>
            <person name="Spatafora J."/>
            <person name="Crous P."/>
            <person name="Grigoriev I."/>
        </authorList>
    </citation>
    <scope>NUCLEOTIDE SEQUENCE</scope>
    <source>
        <strain evidence="3">CBS 207.26</strain>
    </source>
</reference>
<dbReference type="Pfam" id="PF06985">
    <property type="entry name" value="HET"/>
    <property type="match status" value="1"/>
</dbReference>
<evidence type="ECO:0000256" key="1">
    <source>
        <dbReference type="SAM" id="MobiDB-lite"/>
    </source>
</evidence>
<dbReference type="PANTHER" id="PTHR33112:SF9">
    <property type="entry name" value="HETEROKARYON INCOMPATIBILITY DOMAIN-CONTAINING PROTEIN"/>
    <property type="match status" value="1"/>
</dbReference>
<feature type="region of interest" description="Disordered" evidence="1">
    <location>
        <begin position="1"/>
        <end position="28"/>
    </location>
</feature>
<gene>
    <name evidence="3" type="ORF">K469DRAFT_668449</name>
</gene>
<evidence type="ECO:0000259" key="2">
    <source>
        <dbReference type="Pfam" id="PF06985"/>
    </source>
</evidence>
<feature type="domain" description="Heterokaryon incompatibility" evidence="2">
    <location>
        <begin position="208"/>
        <end position="359"/>
    </location>
</feature>
<accession>A0A6A6DUN8</accession>
<proteinExistence type="predicted"/>
<dbReference type="EMBL" id="ML994643">
    <property type="protein sequence ID" value="KAF2183407.1"/>
    <property type="molecule type" value="Genomic_DNA"/>
</dbReference>
<dbReference type="InterPro" id="IPR010730">
    <property type="entry name" value="HET"/>
</dbReference>
<protein>
    <submittedName>
        <fullName evidence="3">HET-domain-containing protein</fullName>
    </submittedName>
</protein>
<keyword evidence="4" id="KW-1185">Reference proteome</keyword>
<dbReference type="AlphaFoldDB" id="A0A6A6DUN8"/>
<organism evidence="3 4">
    <name type="scientific">Zopfia rhizophila CBS 207.26</name>
    <dbReference type="NCBI Taxonomy" id="1314779"/>
    <lineage>
        <taxon>Eukaryota</taxon>
        <taxon>Fungi</taxon>
        <taxon>Dikarya</taxon>
        <taxon>Ascomycota</taxon>
        <taxon>Pezizomycotina</taxon>
        <taxon>Dothideomycetes</taxon>
        <taxon>Dothideomycetes incertae sedis</taxon>
        <taxon>Zopfiaceae</taxon>
        <taxon>Zopfia</taxon>
    </lineage>
</organism>
<name>A0A6A6DUN8_9PEZI</name>
<dbReference type="OrthoDB" id="5125733at2759"/>